<dbReference type="PANTHER" id="PTHR30146:SF153">
    <property type="entry name" value="LACTOSE OPERON REPRESSOR"/>
    <property type="match status" value="1"/>
</dbReference>
<dbReference type="EMBL" id="JAFBCF010000001">
    <property type="protein sequence ID" value="MBM7800749.1"/>
    <property type="molecule type" value="Genomic_DNA"/>
</dbReference>
<proteinExistence type="predicted"/>
<dbReference type="CDD" id="cd01392">
    <property type="entry name" value="HTH_LacI"/>
    <property type="match status" value="1"/>
</dbReference>
<name>A0ABS2RS29_9ACTN</name>
<feature type="domain" description="HTH lacI-type" evidence="4">
    <location>
        <begin position="3"/>
        <end position="57"/>
    </location>
</feature>
<organism evidence="5 6">
    <name type="scientific">Microlunatus panaciterrae</name>
    <dbReference type="NCBI Taxonomy" id="400768"/>
    <lineage>
        <taxon>Bacteria</taxon>
        <taxon>Bacillati</taxon>
        <taxon>Actinomycetota</taxon>
        <taxon>Actinomycetes</taxon>
        <taxon>Propionibacteriales</taxon>
        <taxon>Propionibacteriaceae</taxon>
        <taxon>Microlunatus</taxon>
    </lineage>
</organism>
<dbReference type="Pfam" id="PF13377">
    <property type="entry name" value="Peripla_BP_3"/>
    <property type="match status" value="1"/>
</dbReference>
<dbReference type="PANTHER" id="PTHR30146">
    <property type="entry name" value="LACI-RELATED TRANSCRIPTIONAL REPRESSOR"/>
    <property type="match status" value="1"/>
</dbReference>
<dbReference type="InterPro" id="IPR046335">
    <property type="entry name" value="LacI/GalR-like_sensor"/>
</dbReference>
<dbReference type="Gene3D" id="1.10.260.40">
    <property type="entry name" value="lambda repressor-like DNA-binding domains"/>
    <property type="match status" value="1"/>
</dbReference>
<dbReference type="Pfam" id="PF00356">
    <property type="entry name" value="LacI"/>
    <property type="match status" value="1"/>
</dbReference>
<gene>
    <name evidence="5" type="ORF">JOE57_003670</name>
</gene>
<dbReference type="PROSITE" id="PS50932">
    <property type="entry name" value="HTH_LACI_2"/>
    <property type="match status" value="1"/>
</dbReference>
<dbReference type="InterPro" id="IPR010982">
    <property type="entry name" value="Lambda_DNA-bd_dom_sf"/>
</dbReference>
<keyword evidence="1" id="KW-0805">Transcription regulation</keyword>
<dbReference type="Proteomes" id="UP000704762">
    <property type="component" value="Unassembled WGS sequence"/>
</dbReference>
<reference evidence="5 6" key="1">
    <citation type="submission" date="2021-01" db="EMBL/GenBank/DDBJ databases">
        <title>Sequencing the genomes of 1000 actinobacteria strains.</title>
        <authorList>
            <person name="Klenk H.-P."/>
        </authorList>
    </citation>
    <scope>NUCLEOTIDE SEQUENCE [LARGE SCALE GENOMIC DNA]</scope>
    <source>
        <strain evidence="5 6">DSM 18662</strain>
    </source>
</reference>
<evidence type="ECO:0000313" key="6">
    <source>
        <dbReference type="Proteomes" id="UP000704762"/>
    </source>
</evidence>
<sequence length="276" mass="30132">MATTMREVAQAAGVSIATVSYVVNDSKRVAPETRLRIERAMAELGFRRNVVARALASRRTQIIALVYPALEHRLGGSVMEFITSAARAARYADYHLVVWPVSNDGSELTALVGQKLVDGVLLMEVQLDDPRVSALRGLDIPFALIGRTRDVTGLHYVDIDFDLSLRMAMDHLAELGHQRIVLINGSEDEVSFADYGPYVRSEAAYRDLAAQRGIEPTVLHCRQTVRSGRDAASELVARVPDATAVIIVDEAAAAGLVAELDRLRRPVPSDISVMSI</sequence>
<keyword evidence="3" id="KW-0804">Transcription</keyword>
<keyword evidence="2 5" id="KW-0238">DNA-binding</keyword>
<evidence type="ECO:0000256" key="2">
    <source>
        <dbReference type="ARBA" id="ARBA00023125"/>
    </source>
</evidence>
<evidence type="ECO:0000256" key="3">
    <source>
        <dbReference type="ARBA" id="ARBA00023163"/>
    </source>
</evidence>
<dbReference type="SUPFAM" id="SSF53822">
    <property type="entry name" value="Periplasmic binding protein-like I"/>
    <property type="match status" value="1"/>
</dbReference>
<dbReference type="SMART" id="SM00354">
    <property type="entry name" value="HTH_LACI"/>
    <property type="match status" value="1"/>
</dbReference>
<dbReference type="PROSITE" id="PS00356">
    <property type="entry name" value="HTH_LACI_1"/>
    <property type="match status" value="1"/>
</dbReference>
<evidence type="ECO:0000256" key="1">
    <source>
        <dbReference type="ARBA" id="ARBA00023015"/>
    </source>
</evidence>
<keyword evidence="6" id="KW-1185">Reference proteome</keyword>
<comment type="caution">
    <text evidence="5">The sequence shown here is derived from an EMBL/GenBank/DDBJ whole genome shotgun (WGS) entry which is preliminary data.</text>
</comment>
<dbReference type="InterPro" id="IPR028082">
    <property type="entry name" value="Peripla_BP_I"/>
</dbReference>
<dbReference type="InterPro" id="IPR000843">
    <property type="entry name" value="HTH_LacI"/>
</dbReference>
<evidence type="ECO:0000313" key="5">
    <source>
        <dbReference type="EMBL" id="MBM7800749.1"/>
    </source>
</evidence>
<dbReference type="Gene3D" id="3.40.50.2300">
    <property type="match status" value="2"/>
</dbReference>
<accession>A0ABS2RS29</accession>
<evidence type="ECO:0000259" key="4">
    <source>
        <dbReference type="PROSITE" id="PS50932"/>
    </source>
</evidence>
<dbReference type="SUPFAM" id="SSF47413">
    <property type="entry name" value="lambda repressor-like DNA-binding domains"/>
    <property type="match status" value="1"/>
</dbReference>
<feature type="non-terminal residue" evidence="5">
    <location>
        <position position="276"/>
    </location>
</feature>
<dbReference type="RefSeq" id="WP_204920094.1">
    <property type="nucleotide sequence ID" value="NZ_JAFBCF010000001.1"/>
</dbReference>
<protein>
    <submittedName>
        <fullName evidence="5">DNA-binding LacI/PurR family transcriptional regulator</fullName>
    </submittedName>
</protein>
<dbReference type="GO" id="GO:0003677">
    <property type="term" value="F:DNA binding"/>
    <property type="evidence" value="ECO:0007669"/>
    <property type="project" value="UniProtKB-KW"/>
</dbReference>